<dbReference type="GO" id="GO:0071949">
    <property type="term" value="F:FAD binding"/>
    <property type="evidence" value="ECO:0007669"/>
    <property type="project" value="InterPro"/>
</dbReference>
<dbReference type="InterPro" id="IPR036188">
    <property type="entry name" value="FAD/NAD-bd_sf"/>
</dbReference>
<dbReference type="OrthoDB" id="9799983at2"/>
<dbReference type="RefSeq" id="WP_009542140.1">
    <property type="nucleotide sequence ID" value="NZ_ANHY01000019.1"/>
</dbReference>
<dbReference type="InterPro" id="IPR002938">
    <property type="entry name" value="FAD-bd"/>
</dbReference>
<sequence length="425" mass="45087">MHEQTVDVAVIGGGPAGAVAARALAGQGATVLLVDPDRTPARLEGIGERLMAWLRAEGLADRLPDVAPLVPRRASWAGEKTAHNGEHLVERASMDRALRSAAVAAGAEHVQATATLQAEEGTVRVRLSDGREVLARRVIDARGRAAHANRPVMRGPATLAVGGWLSGEAEPGAAVTPFADGWVWIARPGDGRVWAQATLDARADDAPPAERLRAALAAVAPELAGEPEGLSIRECAPVVPTDAIDPRILPAGDAAAGMDPLSGHGMFWAVSGALAAVAAWRTMTERPGPESEALATRYIGERIRETYLRQARLGRDFLRQETRFQDQPFWARRLSFPDDAPVHEAAEPGVKTAIVVVDGLLEEREVVVTAQEPAGVAFVAGVPVVEAWRRLREHGPADLAAEHGEAKARAVVGWLTARGLTETKR</sequence>
<dbReference type="STRING" id="1238182.C882_1484"/>
<name>K9HAR8_9PROT</name>
<organism evidence="2 3">
    <name type="scientific">Caenispirillum salinarum AK4</name>
    <dbReference type="NCBI Taxonomy" id="1238182"/>
    <lineage>
        <taxon>Bacteria</taxon>
        <taxon>Pseudomonadati</taxon>
        <taxon>Pseudomonadota</taxon>
        <taxon>Alphaproteobacteria</taxon>
        <taxon>Rhodospirillales</taxon>
        <taxon>Novispirillaceae</taxon>
        <taxon>Caenispirillum</taxon>
    </lineage>
</organism>
<dbReference type="PRINTS" id="PR00420">
    <property type="entry name" value="RNGMNOXGNASE"/>
</dbReference>
<comment type="caution">
    <text evidence="2">The sequence shown here is derived from an EMBL/GenBank/DDBJ whole genome shotgun (WGS) entry which is preliminary data.</text>
</comment>
<dbReference type="Gene3D" id="3.30.9.100">
    <property type="match status" value="1"/>
</dbReference>
<dbReference type="EMBL" id="ANHY01000019">
    <property type="protein sequence ID" value="EKV27638.1"/>
    <property type="molecule type" value="Genomic_DNA"/>
</dbReference>
<dbReference type="AlphaFoldDB" id="K9HAR8"/>
<evidence type="ECO:0000259" key="1">
    <source>
        <dbReference type="Pfam" id="PF01494"/>
    </source>
</evidence>
<dbReference type="Gene3D" id="3.50.50.60">
    <property type="entry name" value="FAD/NAD(P)-binding domain"/>
    <property type="match status" value="1"/>
</dbReference>
<protein>
    <recommendedName>
        <fullName evidence="1">FAD-binding domain-containing protein</fullName>
    </recommendedName>
</protein>
<dbReference type="InterPro" id="IPR050407">
    <property type="entry name" value="Geranylgeranyl_reductase"/>
</dbReference>
<dbReference type="PANTHER" id="PTHR42685">
    <property type="entry name" value="GERANYLGERANYL DIPHOSPHATE REDUCTASE"/>
    <property type="match status" value="1"/>
</dbReference>
<evidence type="ECO:0000313" key="3">
    <source>
        <dbReference type="Proteomes" id="UP000009881"/>
    </source>
</evidence>
<reference evidence="2 3" key="1">
    <citation type="journal article" date="2013" name="Genome Announc.">
        <title>Draft Genome Sequence of an Alphaproteobacterium, Caenispirillum salinarum AK4(T), Isolated from a Solar Saltern.</title>
        <authorList>
            <person name="Khatri I."/>
            <person name="Singh A."/>
            <person name="Korpole S."/>
            <person name="Pinnaka A.K."/>
            <person name="Subramanian S."/>
        </authorList>
    </citation>
    <scope>NUCLEOTIDE SEQUENCE [LARGE SCALE GENOMIC DNA]</scope>
    <source>
        <strain evidence="2 3">AK4</strain>
    </source>
</reference>
<keyword evidence="3" id="KW-1185">Reference proteome</keyword>
<dbReference type="eggNOG" id="COG0644">
    <property type="taxonomic scope" value="Bacteria"/>
</dbReference>
<dbReference type="Pfam" id="PF01494">
    <property type="entry name" value="FAD_binding_3"/>
    <property type="match status" value="1"/>
</dbReference>
<dbReference type="PANTHER" id="PTHR42685:SF22">
    <property type="entry name" value="CONDITIONED MEDIUM FACTOR RECEPTOR 1"/>
    <property type="match status" value="1"/>
</dbReference>
<dbReference type="SUPFAM" id="SSF51905">
    <property type="entry name" value="FAD/NAD(P)-binding domain"/>
    <property type="match status" value="1"/>
</dbReference>
<proteinExistence type="predicted"/>
<accession>K9HAR8</accession>
<gene>
    <name evidence="2" type="ORF">C882_1484</name>
</gene>
<feature type="domain" description="FAD-binding" evidence="1">
    <location>
        <begin position="6"/>
        <end position="276"/>
    </location>
</feature>
<evidence type="ECO:0000313" key="2">
    <source>
        <dbReference type="EMBL" id="EKV27638.1"/>
    </source>
</evidence>
<dbReference type="Proteomes" id="UP000009881">
    <property type="component" value="Unassembled WGS sequence"/>
</dbReference>